<proteinExistence type="predicted"/>
<accession>A0A8J3ICE3</accession>
<comment type="caution">
    <text evidence="1">The sequence shown here is derived from an EMBL/GenBank/DDBJ whole genome shotgun (WGS) entry which is preliminary data.</text>
</comment>
<dbReference type="AlphaFoldDB" id="A0A8J3ICE3"/>
<reference evidence="1" key="1">
    <citation type="submission" date="2020-10" db="EMBL/GenBank/DDBJ databases">
        <title>Taxonomic study of unclassified bacteria belonging to the class Ktedonobacteria.</title>
        <authorList>
            <person name="Yabe S."/>
            <person name="Wang C.M."/>
            <person name="Zheng Y."/>
            <person name="Sakai Y."/>
            <person name="Cavaletti L."/>
            <person name="Monciardini P."/>
            <person name="Donadio S."/>
        </authorList>
    </citation>
    <scope>NUCLEOTIDE SEQUENCE</scope>
    <source>
        <strain evidence="1">SOSP1-1</strain>
    </source>
</reference>
<organism evidence="1 2">
    <name type="scientific">Ktedonospora formicarum</name>
    <dbReference type="NCBI Taxonomy" id="2778364"/>
    <lineage>
        <taxon>Bacteria</taxon>
        <taxon>Bacillati</taxon>
        <taxon>Chloroflexota</taxon>
        <taxon>Ktedonobacteria</taxon>
        <taxon>Ktedonobacterales</taxon>
        <taxon>Ktedonobacteraceae</taxon>
        <taxon>Ktedonospora</taxon>
    </lineage>
</organism>
<keyword evidence="2" id="KW-1185">Reference proteome</keyword>
<evidence type="ECO:0000313" key="2">
    <source>
        <dbReference type="Proteomes" id="UP000612362"/>
    </source>
</evidence>
<name>A0A8J3ICE3_9CHLR</name>
<evidence type="ECO:0000313" key="1">
    <source>
        <dbReference type="EMBL" id="GHO51451.1"/>
    </source>
</evidence>
<dbReference type="Proteomes" id="UP000612362">
    <property type="component" value="Unassembled WGS sequence"/>
</dbReference>
<sequence>MMFTKQQIQAMHEEDLRNKVLVPLLWAMKYEGVHEYHGTNEFGKDIICWKLDELNNRECLALVVKAVQISGQSKASADIENQVRQCFSKPYVDKTTGLSEEIDRCWVVSNKRMAPSAVDLIKSGIGRAVYSKNVRFVDIDALWKLIEEYMPFQTTLQKLEEVRHDYETWDTHYRLQAQIDANGIHHTIVEKFPGAAQEKPLEIRSIFEFPDTEDGRRHKEALERFFETGAPTQIPAAYIKSLEYSEVLQRVYPTMTEKGFLQFGSIPHPKPFLMRCEIVCDDGDQFLLEHVHFLCTQVGRKEATFTNATQPIAVKIQLAIHFDGTVSRFHINLEHDVSWNVHQVLRKMQLGRCLSKPHTIRFINLETGFMVGSGRSEVGMCEAPDEDTLEAVAALDALQQKSGQLIVLPERELTGEEHQDLNLLRSLYRTGSVDTTWKTCTMSILVTDEDRDELTQTLSQTEEHGMVYLQQEFEKLSLFGEEYDLGTIKPLSLPAKLTNWLEVKALLDQGFCGSLQLEFAPRDNGSFTKEYLEWLPEKDGDPASKLG</sequence>
<dbReference type="EMBL" id="BNJF01000012">
    <property type="protein sequence ID" value="GHO51451.1"/>
    <property type="molecule type" value="Genomic_DNA"/>
</dbReference>
<protein>
    <submittedName>
        <fullName evidence="1">Uncharacterized protein</fullName>
    </submittedName>
</protein>
<gene>
    <name evidence="1" type="ORF">KSX_96140</name>
</gene>